<evidence type="ECO:0000256" key="7">
    <source>
        <dbReference type="ARBA" id="ARBA00022918"/>
    </source>
</evidence>
<feature type="compositionally biased region" description="Acidic residues" evidence="10">
    <location>
        <begin position="308"/>
        <end position="317"/>
    </location>
</feature>
<keyword evidence="8" id="KW-0548">Nucleotidyltransferase</keyword>
<keyword evidence="6" id="KW-0229">DNA integration</keyword>
<keyword evidence="7" id="KW-0695">RNA-directed DNA polymerase</keyword>
<sequence length="444" mass="49702">MVDVLYIPGLDRRLLSVGKLAERGMNVEFQRSSSVIWGKTSATQRATKGMPSVNRGIRTLCGGCMKGKQTVEPFPSRFHVIDEDNPCDGLVHTDVMGPMKKVSKGGARYVLTFVDDYSRYVVAYFLRSKSEVAAKLDPFKALYENQWGQRLKCLRSDNGTEFVNKKVAELCSKNGIMHQRTVPYSPQQNGVAERMNRTIMEKARSMLYYKGVSTEWWAEAVSTAIYLINRSTNTANPKVTPYELSFKEKPRMEPLRVFGSQGTRMLMMQEGLSSRPRALGVCLDMQRTSNGTAPVVDEPMDDVEEPVTDVEMDEAAPEQEPSVPLLPPSQKPSTGLELTPYRPTPEAFSDDRIVFHPEPERLRRSQEPIYLLEDDLDIDEEQKSEDSYGPSSPKRPRVDEDGLLAEAVVAYASSMVEATDPPSTYAQAMGSADAAEWREAINTE</sequence>
<evidence type="ECO:0000256" key="8">
    <source>
        <dbReference type="ARBA" id="ARBA00022932"/>
    </source>
</evidence>
<feature type="domain" description="Integrase catalytic" evidence="11">
    <location>
        <begin position="82"/>
        <end position="249"/>
    </location>
</feature>
<evidence type="ECO:0000256" key="3">
    <source>
        <dbReference type="ARBA" id="ARBA00022759"/>
    </source>
</evidence>
<dbReference type="Gene3D" id="3.30.420.10">
    <property type="entry name" value="Ribonuclease H-like superfamily/Ribonuclease H"/>
    <property type="match status" value="1"/>
</dbReference>
<keyword evidence="1" id="KW-0540">Nuclease</keyword>
<dbReference type="GO" id="GO:0003887">
    <property type="term" value="F:DNA-directed DNA polymerase activity"/>
    <property type="evidence" value="ECO:0007669"/>
    <property type="project" value="UniProtKB-KW"/>
</dbReference>
<dbReference type="InterPro" id="IPR001584">
    <property type="entry name" value="Integrase_cat-core"/>
</dbReference>
<evidence type="ECO:0000256" key="6">
    <source>
        <dbReference type="ARBA" id="ARBA00022908"/>
    </source>
</evidence>
<dbReference type="SUPFAM" id="SSF53098">
    <property type="entry name" value="Ribonuclease H-like"/>
    <property type="match status" value="1"/>
</dbReference>
<organism evidence="12 13">
    <name type="scientific">Phytophthora lilii</name>
    <dbReference type="NCBI Taxonomy" id="2077276"/>
    <lineage>
        <taxon>Eukaryota</taxon>
        <taxon>Sar</taxon>
        <taxon>Stramenopiles</taxon>
        <taxon>Oomycota</taxon>
        <taxon>Peronosporomycetes</taxon>
        <taxon>Peronosporales</taxon>
        <taxon>Peronosporaceae</taxon>
        <taxon>Phytophthora</taxon>
    </lineage>
</organism>
<proteinExistence type="predicted"/>
<keyword evidence="8" id="KW-0239">DNA-directed DNA polymerase</keyword>
<feature type="region of interest" description="Disordered" evidence="10">
    <location>
        <begin position="375"/>
        <end position="401"/>
    </location>
</feature>
<evidence type="ECO:0000313" key="13">
    <source>
        <dbReference type="Proteomes" id="UP001165083"/>
    </source>
</evidence>
<keyword evidence="3" id="KW-0255">Endonuclease</keyword>
<dbReference type="InterPro" id="IPR036397">
    <property type="entry name" value="RNaseH_sf"/>
</dbReference>
<dbReference type="GO" id="GO:0015074">
    <property type="term" value="P:DNA integration"/>
    <property type="evidence" value="ECO:0007669"/>
    <property type="project" value="UniProtKB-KW"/>
</dbReference>
<dbReference type="OrthoDB" id="124315at2759"/>
<reference evidence="12" key="1">
    <citation type="submission" date="2023-04" db="EMBL/GenBank/DDBJ databases">
        <title>Phytophthora lilii NBRC 32176.</title>
        <authorList>
            <person name="Ichikawa N."/>
            <person name="Sato H."/>
            <person name="Tonouchi N."/>
        </authorList>
    </citation>
    <scope>NUCLEOTIDE SEQUENCE</scope>
    <source>
        <strain evidence="12">NBRC 32176</strain>
    </source>
</reference>
<keyword evidence="13" id="KW-1185">Reference proteome</keyword>
<dbReference type="GO" id="GO:0046872">
    <property type="term" value="F:metal ion binding"/>
    <property type="evidence" value="ECO:0007669"/>
    <property type="project" value="UniProtKB-KW"/>
</dbReference>
<dbReference type="PANTHER" id="PTHR42648">
    <property type="entry name" value="TRANSPOSASE, PUTATIVE-RELATED"/>
    <property type="match status" value="1"/>
</dbReference>
<comment type="caution">
    <text evidence="12">The sequence shown here is derived from an EMBL/GenBank/DDBJ whole genome shotgun (WGS) entry which is preliminary data.</text>
</comment>
<evidence type="ECO:0000256" key="10">
    <source>
        <dbReference type="SAM" id="MobiDB-lite"/>
    </source>
</evidence>
<keyword evidence="5" id="KW-0460">Magnesium</keyword>
<dbReference type="EMBL" id="BSXW01000442">
    <property type="protein sequence ID" value="GMF22451.1"/>
    <property type="molecule type" value="Genomic_DNA"/>
</dbReference>
<keyword evidence="8" id="KW-0808">Transferase</keyword>
<evidence type="ECO:0000256" key="9">
    <source>
        <dbReference type="ARBA" id="ARBA00023172"/>
    </source>
</evidence>
<evidence type="ECO:0000256" key="5">
    <source>
        <dbReference type="ARBA" id="ARBA00022842"/>
    </source>
</evidence>
<evidence type="ECO:0000256" key="2">
    <source>
        <dbReference type="ARBA" id="ARBA00022723"/>
    </source>
</evidence>
<dbReference type="InterPro" id="IPR039537">
    <property type="entry name" value="Retrotran_Ty1/copia-like"/>
</dbReference>
<evidence type="ECO:0000259" key="11">
    <source>
        <dbReference type="PROSITE" id="PS50994"/>
    </source>
</evidence>
<gene>
    <name evidence="12" type="ORF">Plil01_000895100</name>
</gene>
<keyword evidence="9" id="KW-0233">DNA recombination</keyword>
<feature type="region of interest" description="Disordered" evidence="10">
    <location>
        <begin position="308"/>
        <end position="351"/>
    </location>
</feature>
<evidence type="ECO:0000256" key="4">
    <source>
        <dbReference type="ARBA" id="ARBA00022801"/>
    </source>
</evidence>
<dbReference type="GO" id="GO:0016787">
    <property type="term" value="F:hydrolase activity"/>
    <property type="evidence" value="ECO:0007669"/>
    <property type="project" value="UniProtKB-KW"/>
</dbReference>
<accession>A0A9W6TYH0</accession>
<dbReference type="GO" id="GO:0003676">
    <property type="term" value="F:nucleic acid binding"/>
    <property type="evidence" value="ECO:0007669"/>
    <property type="project" value="InterPro"/>
</dbReference>
<keyword evidence="4" id="KW-0378">Hydrolase</keyword>
<evidence type="ECO:0000313" key="12">
    <source>
        <dbReference type="EMBL" id="GMF22451.1"/>
    </source>
</evidence>
<dbReference type="PROSITE" id="PS50994">
    <property type="entry name" value="INTEGRASE"/>
    <property type="match status" value="1"/>
</dbReference>
<dbReference type="GO" id="GO:0006310">
    <property type="term" value="P:DNA recombination"/>
    <property type="evidence" value="ECO:0007669"/>
    <property type="project" value="UniProtKB-KW"/>
</dbReference>
<dbReference type="InterPro" id="IPR012337">
    <property type="entry name" value="RNaseH-like_sf"/>
</dbReference>
<dbReference type="GO" id="GO:0004519">
    <property type="term" value="F:endonuclease activity"/>
    <property type="evidence" value="ECO:0007669"/>
    <property type="project" value="UniProtKB-KW"/>
</dbReference>
<dbReference type="Pfam" id="PF00665">
    <property type="entry name" value="rve"/>
    <property type="match status" value="1"/>
</dbReference>
<keyword evidence="2" id="KW-0479">Metal-binding</keyword>
<evidence type="ECO:0000256" key="1">
    <source>
        <dbReference type="ARBA" id="ARBA00022722"/>
    </source>
</evidence>
<dbReference type="Proteomes" id="UP001165083">
    <property type="component" value="Unassembled WGS sequence"/>
</dbReference>
<dbReference type="GO" id="GO:0003964">
    <property type="term" value="F:RNA-directed DNA polymerase activity"/>
    <property type="evidence" value="ECO:0007669"/>
    <property type="project" value="UniProtKB-KW"/>
</dbReference>
<name>A0A9W6TYH0_9STRA</name>
<dbReference type="PANTHER" id="PTHR42648:SF11">
    <property type="entry name" value="TRANSPOSON TY4-P GAG-POL POLYPROTEIN"/>
    <property type="match status" value="1"/>
</dbReference>
<protein>
    <submittedName>
        <fullName evidence="12">Unnamed protein product</fullName>
    </submittedName>
</protein>
<dbReference type="AlphaFoldDB" id="A0A9W6TYH0"/>